<feature type="domain" description="AHC1-like C2H2 zinc-finger" evidence="2">
    <location>
        <begin position="312"/>
        <end position="360"/>
    </location>
</feature>
<evidence type="ECO:0000313" key="5">
    <source>
        <dbReference type="RefSeq" id="XP_033536130.1"/>
    </source>
</evidence>
<dbReference type="InterPro" id="IPR058706">
    <property type="entry name" value="zf-C2H2_AHC1-like"/>
</dbReference>
<feature type="compositionally biased region" description="Basic residues" evidence="1">
    <location>
        <begin position="622"/>
        <end position="635"/>
    </location>
</feature>
<organism evidence="3">
    <name type="scientific">Eremomyces bilateralis CBS 781.70</name>
    <dbReference type="NCBI Taxonomy" id="1392243"/>
    <lineage>
        <taxon>Eukaryota</taxon>
        <taxon>Fungi</taxon>
        <taxon>Dikarya</taxon>
        <taxon>Ascomycota</taxon>
        <taxon>Pezizomycotina</taxon>
        <taxon>Dothideomycetes</taxon>
        <taxon>Dothideomycetes incertae sedis</taxon>
        <taxon>Eremomycetales</taxon>
        <taxon>Eremomycetaceae</taxon>
        <taxon>Eremomyces</taxon>
    </lineage>
</organism>
<name>A0A6G1G9F3_9PEZI</name>
<dbReference type="OrthoDB" id="5355528at2759"/>
<feature type="compositionally biased region" description="Polar residues" evidence="1">
    <location>
        <begin position="283"/>
        <end position="293"/>
    </location>
</feature>
<dbReference type="EMBL" id="ML975153">
    <property type="protein sequence ID" value="KAF1814499.1"/>
    <property type="molecule type" value="Genomic_DNA"/>
</dbReference>
<dbReference type="Pfam" id="PF25909">
    <property type="entry name" value="zf-C2H2_AHC1"/>
    <property type="match status" value="1"/>
</dbReference>
<dbReference type="GeneID" id="54416769"/>
<proteinExistence type="predicted"/>
<feature type="compositionally biased region" description="Polar residues" evidence="1">
    <location>
        <begin position="98"/>
        <end position="117"/>
    </location>
</feature>
<feature type="compositionally biased region" description="Basic and acidic residues" evidence="1">
    <location>
        <begin position="549"/>
        <end position="561"/>
    </location>
</feature>
<accession>A0A6G1G9F3</accession>
<feature type="region of interest" description="Disordered" evidence="1">
    <location>
        <begin position="247"/>
        <end position="312"/>
    </location>
</feature>
<feature type="region of interest" description="Disordered" evidence="1">
    <location>
        <begin position="437"/>
        <end position="464"/>
    </location>
</feature>
<sequence>MQSIFRLPWSTEPTVDRTAVDALAYQKPRQKPIVEIPFISKGKRKASELGSSPGATSWCDSPVLKKCKPSRPSPHAHVNRAAKMANLPLQQAVAGAESTDSGSSRSNALESTPSTPIDETKATQDGPADSEPYGINVDKMTKAQRVIEAQFDLEIMMKHEELRRIDQEMAKCQAALEQLRRCRIIPYPGLQGFSESVTDGKGPSLRPPPGHTRPSFPAPWGVADGPYSRHYAAWLLKDPSFDSHPVQYIPKPLSARDSETRRSTVDGRTTRGSGGEMAFSGFSRPSRQSTGSKSAFGPGDQTPTGPPRDPLVFRRQADGKLVRLACNKCLKDQFANVQGFINHYRIQHHYGFRSHEAAAIACGKEIDESEAVAAGAPTPSPLMATPKETAAKPITHLDKPLVHPLIKNVPNRPPMPTLMQEVLDGLRADPKKFAKQTRKVSESSSLSSFRPSHQTPHLNSLLKNRGFSGDLSKFVADATIRYEDSVSYEPSEDEAEAGQEVVSIPNKVKRVPPKLNASKGGVSYHGGKEQNSNRVRPRLASPGTYSDRAAGDDPDSPRQDEVDLSPNTVESNPGLVSDYEDDDDEDYNASSHGHTDEEETDMMDVDIEDHSDIDRGNGLNRIGRHRGTGSRKGDR</sequence>
<dbReference type="RefSeq" id="XP_033536130.1">
    <property type="nucleotide sequence ID" value="XM_033676199.1"/>
</dbReference>
<evidence type="ECO:0000313" key="4">
    <source>
        <dbReference type="Proteomes" id="UP000504638"/>
    </source>
</evidence>
<reference evidence="3 5" key="1">
    <citation type="submission" date="2020-01" db="EMBL/GenBank/DDBJ databases">
        <authorList>
            <consortium name="DOE Joint Genome Institute"/>
            <person name="Haridas S."/>
            <person name="Albert R."/>
            <person name="Binder M."/>
            <person name="Bloem J."/>
            <person name="Labutti K."/>
            <person name="Salamov A."/>
            <person name="Andreopoulos B."/>
            <person name="Baker S.E."/>
            <person name="Barry K."/>
            <person name="Bills G."/>
            <person name="Bluhm B.H."/>
            <person name="Cannon C."/>
            <person name="Castanera R."/>
            <person name="Culley D.E."/>
            <person name="Daum C."/>
            <person name="Ezra D."/>
            <person name="Gonzalez J.B."/>
            <person name="Henrissat B."/>
            <person name="Kuo A."/>
            <person name="Liang C."/>
            <person name="Lipzen A."/>
            <person name="Lutzoni F."/>
            <person name="Magnuson J."/>
            <person name="Mondo S."/>
            <person name="Nolan M."/>
            <person name="Ohm R."/>
            <person name="Pangilinan J."/>
            <person name="Park H.-J."/>
            <person name="Ramirez L."/>
            <person name="Alfaro M."/>
            <person name="Sun H."/>
            <person name="Tritt A."/>
            <person name="Yoshinaga Y."/>
            <person name="Zwiers L.-H."/>
            <person name="Turgeon B.G."/>
            <person name="Goodwin S.B."/>
            <person name="Spatafora J.W."/>
            <person name="Crous P.W."/>
            <person name="Grigoriev I.V."/>
        </authorList>
    </citation>
    <scope>NUCLEOTIDE SEQUENCE</scope>
    <source>
        <strain evidence="3 5">CBS 781.70</strain>
    </source>
</reference>
<feature type="compositionally biased region" description="Acidic residues" evidence="1">
    <location>
        <begin position="578"/>
        <end position="587"/>
    </location>
</feature>
<reference evidence="5" key="3">
    <citation type="submission" date="2025-04" db="UniProtKB">
        <authorList>
            <consortium name="RefSeq"/>
        </authorList>
    </citation>
    <scope>IDENTIFICATION</scope>
    <source>
        <strain evidence="5">CBS 781.70</strain>
    </source>
</reference>
<evidence type="ECO:0000256" key="1">
    <source>
        <dbReference type="SAM" id="MobiDB-lite"/>
    </source>
</evidence>
<feature type="region of interest" description="Disordered" evidence="1">
    <location>
        <begin position="487"/>
        <end position="635"/>
    </location>
</feature>
<feature type="compositionally biased region" description="Low complexity" evidence="1">
    <location>
        <begin position="442"/>
        <end position="452"/>
    </location>
</feature>
<dbReference type="Proteomes" id="UP000504638">
    <property type="component" value="Unplaced"/>
</dbReference>
<evidence type="ECO:0000313" key="3">
    <source>
        <dbReference type="EMBL" id="KAF1814499.1"/>
    </source>
</evidence>
<keyword evidence="4" id="KW-1185">Reference proteome</keyword>
<feature type="compositionally biased region" description="Polar residues" evidence="1">
    <location>
        <begin position="453"/>
        <end position="462"/>
    </location>
</feature>
<reference evidence="5" key="2">
    <citation type="submission" date="2020-04" db="EMBL/GenBank/DDBJ databases">
        <authorList>
            <consortium name="NCBI Genome Project"/>
        </authorList>
    </citation>
    <scope>NUCLEOTIDE SEQUENCE</scope>
    <source>
        <strain evidence="5">CBS 781.70</strain>
    </source>
</reference>
<gene>
    <name evidence="3 5" type="ORF">P152DRAFT_393424</name>
</gene>
<dbReference type="AlphaFoldDB" id="A0A6G1G9F3"/>
<feature type="compositionally biased region" description="Basic and acidic residues" evidence="1">
    <location>
        <begin position="254"/>
        <end position="269"/>
    </location>
</feature>
<feature type="compositionally biased region" description="Acidic residues" evidence="1">
    <location>
        <begin position="596"/>
        <end position="607"/>
    </location>
</feature>
<feature type="region of interest" description="Disordered" evidence="1">
    <location>
        <begin position="194"/>
        <end position="213"/>
    </location>
</feature>
<feature type="region of interest" description="Disordered" evidence="1">
    <location>
        <begin position="91"/>
        <end position="136"/>
    </location>
</feature>
<protein>
    <recommendedName>
        <fullName evidence="2">AHC1-like C2H2 zinc-finger domain-containing protein</fullName>
    </recommendedName>
</protein>
<evidence type="ECO:0000259" key="2">
    <source>
        <dbReference type="Pfam" id="PF25909"/>
    </source>
</evidence>